<dbReference type="AlphaFoldDB" id="F8LET9"/>
<proteinExistence type="predicted"/>
<sequence>MRFLIVFQRWDGFMSGQYPKGEINERMVIEIDHKGVKEVIFSSFARMVE</sequence>
<name>F8LET9_9BACT</name>
<organism evidence="1">
    <name type="scientific">Waddlia chondrophila 2032/99</name>
    <dbReference type="NCBI Taxonomy" id="765953"/>
    <lineage>
        <taxon>Bacteria</taxon>
        <taxon>Pseudomonadati</taxon>
        <taxon>Chlamydiota</taxon>
        <taxon>Chlamydiia</taxon>
        <taxon>Parachlamydiales</taxon>
        <taxon>Waddliaceae</taxon>
        <taxon>Waddlia</taxon>
    </lineage>
</organism>
<gene>
    <name evidence="1" type="ORF">WCH_BJ08920</name>
</gene>
<reference evidence="1" key="1">
    <citation type="submission" date="2011-05" db="EMBL/GenBank/DDBJ databases">
        <title>Unity in variety -- the pan-genome of the Chlamydiae.</title>
        <authorList>
            <person name="Collingro A."/>
            <person name="Tischler P."/>
            <person name="Weinmaier T."/>
            <person name="Penz T."/>
            <person name="Heinz E."/>
            <person name="Brunham R.C."/>
            <person name="Read T.D."/>
            <person name="Bavoil P.M."/>
            <person name="Sachse K."/>
            <person name="Kahane S."/>
            <person name="Friedman M.G."/>
            <person name="Rattei T."/>
            <person name="Myers G.S.A."/>
            <person name="Horn M."/>
        </authorList>
    </citation>
    <scope>NUCLEOTIDE SEQUENCE</scope>
    <source>
        <strain evidence="1">2032/99</strain>
    </source>
</reference>
<accession>F8LET9</accession>
<evidence type="ECO:0000313" key="1">
    <source>
        <dbReference type="EMBL" id="CCB92007.1"/>
    </source>
</evidence>
<protein>
    <submittedName>
        <fullName evidence="1">Uncharacterized protein</fullName>
    </submittedName>
</protein>
<dbReference type="EMBL" id="FR872660">
    <property type="protein sequence ID" value="CCB92007.1"/>
    <property type="molecule type" value="Genomic_DNA"/>
</dbReference>